<accession>A0AAE3J8Y6</accession>
<evidence type="ECO:0000259" key="5">
    <source>
        <dbReference type="PROSITE" id="PS51206"/>
    </source>
</evidence>
<dbReference type="EMBL" id="JAJEQM010000004">
    <property type="protein sequence ID" value="MCC2210022.1"/>
    <property type="molecule type" value="Genomic_DNA"/>
</dbReference>
<dbReference type="Pfam" id="PF19263">
    <property type="entry name" value="DUF5906"/>
    <property type="match status" value="1"/>
</dbReference>
<dbReference type="Proteomes" id="UP001198242">
    <property type="component" value="Unassembled WGS sequence"/>
</dbReference>
<evidence type="ECO:0000256" key="3">
    <source>
        <dbReference type="ARBA" id="ARBA00022840"/>
    </source>
</evidence>
<feature type="compositionally biased region" description="Basic residues" evidence="4">
    <location>
        <begin position="120"/>
        <end position="133"/>
    </location>
</feature>
<dbReference type="InterPro" id="IPR027417">
    <property type="entry name" value="P-loop_NTPase"/>
</dbReference>
<comment type="caution">
    <text evidence="6">The sequence shown here is derived from an EMBL/GenBank/DDBJ whole genome shotgun (WGS) entry which is preliminary data.</text>
</comment>
<keyword evidence="2" id="KW-0378">Hydrolase</keyword>
<dbReference type="AlphaFoldDB" id="A0AAE3J8Y6"/>
<dbReference type="InterPro" id="IPR014818">
    <property type="entry name" value="Phage/plasmid_primase_P4_C"/>
</dbReference>
<gene>
    <name evidence="6" type="ORF">LKE05_04345</name>
</gene>
<feature type="domain" description="SF3 helicase" evidence="5">
    <location>
        <begin position="300"/>
        <end position="459"/>
    </location>
</feature>
<keyword evidence="1" id="KW-0547">Nucleotide-binding</keyword>
<evidence type="ECO:0000313" key="7">
    <source>
        <dbReference type="Proteomes" id="UP001198242"/>
    </source>
</evidence>
<dbReference type="NCBIfam" id="TIGR01613">
    <property type="entry name" value="primase_Cterm"/>
    <property type="match status" value="1"/>
</dbReference>
<dbReference type="Gene3D" id="3.40.50.300">
    <property type="entry name" value="P-loop containing nucleotide triphosphate hydrolases"/>
    <property type="match status" value="1"/>
</dbReference>
<keyword evidence="3" id="KW-0067">ATP-binding</keyword>
<dbReference type="InterPro" id="IPR006500">
    <property type="entry name" value="Helicase_put_C_phage/plasmid"/>
</dbReference>
<dbReference type="RefSeq" id="WP_308456050.1">
    <property type="nucleotide sequence ID" value="NZ_JAJEQM010000004.1"/>
</dbReference>
<dbReference type="InterPro" id="IPR051620">
    <property type="entry name" value="ORF904-like_C"/>
</dbReference>
<dbReference type="PANTHER" id="PTHR35372">
    <property type="entry name" value="ATP BINDING PROTEIN-RELATED"/>
    <property type="match status" value="1"/>
</dbReference>
<feature type="region of interest" description="Disordered" evidence="4">
    <location>
        <begin position="113"/>
        <end position="133"/>
    </location>
</feature>
<keyword evidence="7" id="KW-1185">Reference proteome</keyword>
<proteinExistence type="predicted"/>
<dbReference type="SMART" id="SM00885">
    <property type="entry name" value="D5_N"/>
    <property type="match status" value="1"/>
</dbReference>
<protein>
    <submittedName>
        <fullName evidence="6">Phage/plasmid primase, P4 family</fullName>
    </submittedName>
</protein>
<evidence type="ECO:0000313" key="6">
    <source>
        <dbReference type="EMBL" id="MCC2210022.1"/>
    </source>
</evidence>
<sequence length="584" mass="66684">MQDEKLNNNQNVMTDKNGRYIIKSSLERQSEFGKDKVTMDETTKSKKTVTNLADCAIKKNDKHDGLQRDADGRIIIKSSGAIREDVKSNQKDAISESTKQLFELLGDFEKSEKSHSEKSKTKHKSSKRFKDKSLKRRKIKQIARKVEMLKEEALKGASPNVSSIISELFSASNFIASCQDEIYYYDKAHGCFVKRVASYVKRDLMNQFSNDERLVVSADNVNKAYKHLLLNPDIQRDLTQMINLPLINCENGVYNLETGELEKHSPQFGFTSYIQAKYDKNAKGKVFKRFLKDITAGNKDSIQFLQEVIGYLLSTYVWAKKAFIFYGVPNSGKSVLLNVIGKIIGKENVSNVALQQLSDSCHVAQLKDATVNIASDLPQAPIKDIGVFKSVVSSLDVIETKELYKNPTSQPCYCKLAFGTNQFVPLNRLDANNAAAFFERLIIVPFTKSIPEGQRNLNIAEELFEERDYILTWAIKGLKRLVENNFVFSLTKESKAVLLLYKSRYCPEQVFFEKYLEFKEDSLISRVEVQKRYEEFAYKRNVNVKSHDILNYITLNYSQVKLERKRINGSKNPIAAYEGLAFTK</sequence>
<dbReference type="GO" id="GO:0016787">
    <property type="term" value="F:hydrolase activity"/>
    <property type="evidence" value="ECO:0007669"/>
    <property type="project" value="UniProtKB-KW"/>
</dbReference>
<name>A0AAE3J8Y6_9FIRM</name>
<evidence type="ECO:0000256" key="2">
    <source>
        <dbReference type="ARBA" id="ARBA00022801"/>
    </source>
</evidence>
<dbReference type="SUPFAM" id="SSF52540">
    <property type="entry name" value="P-loop containing nucleoside triphosphate hydrolases"/>
    <property type="match status" value="1"/>
</dbReference>
<evidence type="ECO:0000256" key="1">
    <source>
        <dbReference type="ARBA" id="ARBA00022741"/>
    </source>
</evidence>
<evidence type="ECO:0000256" key="4">
    <source>
        <dbReference type="SAM" id="MobiDB-lite"/>
    </source>
</evidence>
<dbReference type="PANTHER" id="PTHR35372:SF2">
    <property type="entry name" value="SF3 HELICASE DOMAIN-CONTAINING PROTEIN"/>
    <property type="match status" value="1"/>
</dbReference>
<dbReference type="GO" id="GO:0005524">
    <property type="term" value="F:ATP binding"/>
    <property type="evidence" value="ECO:0007669"/>
    <property type="project" value="UniProtKB-KW"/>
</dbReference>
<dbReference type="InterPro" id="IPR045455">
    <property type="entry name" value="NrS-1_pol-like_helicase"/>
</dbReference>
<dbReference type="InterPro" id="IPR014015">
    <property type="entry name" value="Helicase_SF3_DNA-vir"/>
</dbReference>
<organism evidence="6 7">
    <name type="scientific">Hominilimicola fabiformis</name>
    <dbReference type="NCBI Taxonomy" id="2885356"/>
    <lineage>
        <taxon>Bacteria</taxon>
        <taxon>Bacillati</taxon>
        <taxon>Bacillota</taxon>
        <taxon>Clostridia</taxon>
        <taxon>Eubacteriales</taxon>
        <taxon>Oscillospiraceae</taxon>
        <taxon>Hominilimicola</taxon>
    </lineage>
</organism>
<reference evidence="6 7" key="1">
    <citation type="submission" date="2021-10" db="EMBL/GenBank/DDBJ databases">
        <title>Anaerobic single-cell dispensing facilitates the cultivation of human gut bacteria.</title>
        <authorList>
            <person name="Afrizal A."/>
        </authorList>
    </citation>
    <scope>NUCLEOTIDE SEQUENCE [LARGE SCALE GENOMIC DNA]</scope>
    <source>
        <strain evidence="6 7">CLA-AA-H232</strain>
    </source>
</reference>
<dbReference type="Pfam" id="PF08706">
    <property type="entry name" value="D5_N"/>
    <property type="match status" value="1"/>
</dbReference>
<dbReference type="PROSITE" id="PS51206">
    <property type="entry name" value="SF3_HELICASE_1"/>
    <property type="match status" value="1"/>
</dbReference>